<name>A0ABR3Y7V7_9PEZI</name>
<gene>
    <name evidence="12" type="ORF">Daus18300_000115</name>
</gene>
<dbReference type="Proteomes" id="UP001583177">
    <property type="component" value="Unassembled WGS sequence"/>
</dbReference>
<evidence type="ECO:0000256" key="4">
    <source>
        <dbReference type="ARBA" id="ARBA00022989"/>
    </source>
</evidence>
<evidence type="ECO:0000256" key="9">
    <source>
        <dbReference type="ARBA" id="ARBA00035112"/>
    </source>
</evidence>
<feature type="region of interest" description="Disordered" evidence="10">
    <location>
        <begin position="1"/>
        <end position="20"/>
    </location>
</feature>
<evidence type="ECO:0000313" key="12">
    <source>
        <dbReference type="EMBL" id="KAL1884006.1"/>
    </source>
</evidence>
<evidence type="ECO:0000256" key="6">
    <source>
        <dbReference type="ARBA" id="ARBA00023026"/>
    </source>
</evidence>
<comment type="caution">
    <text evidence="12">The sequence shown here is derived from an EMBL/GenBank/DDBJ whole genome shotgun (WGS) entry which is preliminary data.</text>
</comment>
<dbReference type="Pfam" id="PF11807">
    <property type="entry name" value="UstYa"/>
    <property type="match status" value="1"/>
</dbReference>
<keyword evidence="3 11" id="KW-0812">Transmembrane</keyword>
<evidence type="ECO:0000256" key="8">
    <source>
        <dbReference type="ARBA" id="ARBA00023180"/>
    </source>
</evidence>
<keyword evidence="7 11" id="KW-0472">Membrane</keyword>
<evidence type="ECO:0000313" key="13">
    <source>
        <dbReference type="Proteomes" id="UP001583177"/>
    </source>
</evidence>
<dbReference type="InterPro" id="IPR021765">
    <property type="entry name" value="UstYa-like"/>
</dbReference>
<proteinExistence type="inferred from homology"/>
<evidence type="ECO:0000256" key="7">
    <source>
        <dbReference type="ARBA" id="ARBA00023136"/>
    </source>
</evidence>
<dbReference type="EMBL" id="JAWRVE010000001">
    <property type="protein sequence ID" value="KAL1884006.1"/>
    <property type="molecule type" value="Genomic_DNA"/>
</dbReference>
<accession>A0ABR3Y7V7</accession>
<evidence type="ECO:0000256" key="11">
    <source>
        <dbReference type="SAM" id="Phobius"/>
    </source>
</evidence>
<evidence type="ECO:0000256" key="2">
    <source>
        <dbReference type="ARBA" id="ARBA00004685"/>
    </source>
</evidence>
<keyword evidence="5" id="KW-0560">Oxidoreductase</keyword>
<comment type="pathway">
    <text evidence="2">Mycotoxin biosynthesis.</text>
</comment>
<feature type="transmembrane region" description="Helical" evidence="11">
    <location>
        <begin position="54"/>
        <end position="74"/>
    </location>
</feature>
<comment type="similarity">
    <text evidence="9">Belongs to the ustYa family.</text>
</comment>
<keyword evidence="6" id="KW-0843">Virulence</keyword>
<reference evidence="12 13" key="1">
    <citation type="journal article" date="2024" name="IMA Fungus">
        <title>IMA Genome - F19 : A genome assembly and annotation guide to empower mycologists, including annotated draft genome sequences of Ceratocystis pirilliformis, Diaporthe australafricana, Fusarium ophioides, Paecilomyces lecythidis, and Sporothrix stenoceras.</title>
        <authorList>
            <person name="Aylward J."/>
            <person name="Wilson A.M."/>
            <person name="Visagie C.M."/>
            <person name="Spraker J."/>
            <person name="Barnes I."/>
            <person name="Buitendag C."/>
            <person name="Ceriani C."/>
            <person name="Del Mar Angel L."/>
            <person name="du Plessis D."/>
            <person name="Fuchs T."/>
            <person name="Gasser K."/>
            <person name="Kramer D."/>
            <person name="Li W."/>
            <person name="Munsamy K."/>
            <person name="Piso A."/>
            <person name="Price J.L."/>
            <person name="Sonnekus B."/>
            <person name="Thomas C."/>
            <person name="van der Nest A."/>
            <person name="van Dijk A."/>
            <person name="van Heerden A."/>
            <person name="van Vuuren N."/>
            <person name="Yilmaz N."/>
            <person name="Duong T.A."/>
            <person name="van der Merwe N.A."/>
            <person name="Wingfield M.J."/>
            <person name="Wingfield B.D."/>
        </authorList>
    </citation>
    <scope>NUCLEOTIDE SEQUENCE [LARGE SCALE GENOMIC DNA]</scope>
    <source>
        <strain evidence="12 13">CMW 18300</strain>
    </source>
</reference>
<dbReference type="PANTHER" id="PTHR33365">
    <property type="entry name" value="YALI0B05434P"/>
    <property type="match status" value="1"/>
</dbReference>
<organism evidence="12 13">
    <name type="scientific">Diaporthe australafricana</name>
    <dbReference type="NCBI Taxonomy" id="127596"/>
    <lineage>
        <taxon>Eukaryota</taxon>
        <taxon>Fungi</taxon>
        <taxon>Dikarya</taxon>
        <taxon>Ascomycota</taxon>
        <taxon>Pezizomycotina</taxon>
        <taxon>Sordariomycetes</taxon>
        <taxon>Sordariomycetidae</taxon>
        <taxon>Diaporthales</taxon>
        <taxon>Diaporthaceae</taxon>
        <taxon>Diaporthe</taxon>
    </lineage>
</organism>
<keyword evidence="4 11" id="KW-1133">Transmembrane helix</keyword>
<evidence type="ECO:0000256" key="5">
    <source>
        <dbReference type="ARBA" id="ARBA00023002"/>
    </source>
</evidence>
<keyword evidence="8" id="KW-0325">Glycoprotein</keyword>
<evidence type="ECO:0000256" key="3">
    <source>
        <dbReference type="ARBA" id="ARBA00022692"/>
    </source>
</evidence>
<protein>
    <recommendedName>
        <fullName evidence="14">Oxidase ustYa</fullName>
    </recommendedName>
</protein>
<evidence type="ECO:0008006" key="14">
    <source>
        <dbReference type="Google" id="ProtNLM"/>
    </source>
</evidence>
<comment type="subcellular location">
    <subcellularLocation>
        <location evidence="1">Membrane</location>
        <topology evidence="1">Single-pass membrane protein</topology>
    </subcellularLocation>
</comment>
<evidence type="ECO:0000256" key="1">
    <source>
        <dbReference type="ARBA" id="ARBA00004167"/>
    </source>
</evidence>
<evidence type="ECO:0000256" key="10">
    <source>
        <dbReference type="SAM" id="MobiDB-lite"/>
    </source>
</evidence>
<dbReference type="PANTHER" id="PTHR33365:SF11">
    <property type="entry name" value="TAT PATHWAY SIGNAL SEQUENCE"/>
    <property type="match status" value="1"/>
</dbReference>
<keyword evidence="13" id="KW-1185">Reference proteome</keyword>
<sequence>MAPSKDYTDEEDFGNHISSPSISTAEYEKTRLVDSHDFSRPPATTSSSTRSNCVILLLSISNAISIIIILLLSIRTTSRAETSQTKTSVTYPSQPKWFPPQLSVSKVLEADELYQRAPDAESESAWDKLLPLGRGQVIIHNETALPEMPGLNQSLPEQTAWVAVTHQLHCLYSTKHSFYQLLNHKPSDPPVEPNMEHLNHCWEYLRQGLMCNADVTLEWHKYGEHAGTGWGYQHQCKDWDAIVAWVEDNRLTNDYGIIRGGGQRIPLSEPPVQ</sequence>